<organism evidence="2">
    <name type="scientific">marine metagenome</name>
    <dbReference type="NCBI Taxonomy" id="408172"/>
    <lineage>
        <taxon>unclassified sequences</taxon>
        <taxon>metagenomes</taxon>
        <taxon>ecological metagenomes</taxon>
    </lineage>
</organism>
<evidence type="ECO:0000259" key="1">
    <source>
        <dbReference type="Pfam" id="PF01425"/>
    </source>
</evidence>
<dbReference type="SUPFAM" id="SSF75304">
    <property type="entry name" value="Amidase signature (AS) enzymes"/>
    <property type="match status" value="1"/>
</dbReference>
<dbReference type="InterPro" id="IPR006311">
    <property type="entry name" value="TAT_signal"/>
</dbReference>
<dbReference type="Gene3D" id="3.90.1300.10">
    <property type="entry name" value="Amidase signature (AS) domain"/>
    <property type="match status" value="1"/>
</dbReference>
<reference evidence="2" key="1">
    <citation type="submission" date="2018-05" db="EMBL/GenBank/DDBJ databases">
        <authorList>
            <person name="Lanie J.A."/>
            <person name="Ng W.-L."/>
            <person name="Kazmierczak K.M."/>
            <person name="Andrzejewski T.M."/>
            <person name="Davidsen T.M."/>
            <person name="Wayne K.J."/>
            <person name="Tettelin H."/>
            <person name="Glass J.I."/>
            <person name="Rusch D."/>
            <person name="Podicherti R."/>
            <person name="Tsui H.-C.T."/>
            <person name="Winkler M.E."/>
        </authorList>
    </citation>
    <scope>NUCLEOTIDE SEQUENCE</scope>
</reference>
<accession>A0A381NUB5</accession>
<dbReference type="GO" id="GO:0012505">
    <property type="term" value="C:endomembrane system"/>
    <property type="evidence" value="ECO:0007669"/>
    <property type="project" value="TreeGrafter"/>
</dbReference>
<dbReference type="PANTHER" id="PTHR43372">
    <property type="entry name" value="FATTY-ACID AMIDE HYDROLASE"/>
    <property type="match status" value="1"/>
</dbReference>
<feature type="domain" description="Amidase" evidence="1">
    <location>
        <begin position="70"/>
        <end position="477"/>
    </location>
</feature>
<dbReference type="EMBL" id="UINC01000583">
    <property type="protein sequence ID" value="SUZ57859.1"/>
    <property type="molecule type" value="Genomic_DNA"/>
</dbReference>
<dbReference type="InterPro" id="IPR023631">
    <property type="entry name" value="Amidase_dom"/>
</dbReference>
<dbReference type="AlphaFoldDB" id="A0A381NUB5"/>
<dbReference type="InterPro" id="IPR036928">
    <property type="entry name" value="AS_sf"/>
</dbReference>
<evidence type="ECO:0000313" key="2">
    <source>
        <dbReference type="EMBL" id="SUZ57859.1"/>
    </source>
</evidence>
<dbReference type="PIRSF" id="PIRSF001221">
    <property type="entry name" value="Amidase_fungi"/>
    <property type="match status" value="1"/>
</dbReference>
<dbReference type="Pfam" id="PF01425">
    <property type="entry name" value="Amidase"/>
    <property type="match status" value="1"/>
</dbReference>
<gene>
    <name evidence="2" type="ORF">METZ01_LOCUS10713</name>
</gene>
<name>A0A381NUB5_9ZZZZ</name>
<dbReference type="PROSITE" id="PS51318">
    <property type="entry name" value="TAT"/>
    <property type="match status" value="1"/>
</dbReference>
<sequence>MTYSAINRRDAVKLAAGGVLAVVAGSCRSSEGPSASRGPDTVATLRDPMHYSSVRSLASAIRDGRVSSVEFVEACLARIDAVNPALNAVVQLRAEEARAEARRADDAVARGEPLGPLHGVPVTIKDSLDTAGMITTGGSMGRAAFVPERDATVVRRVKAAGAILLGKTNTPELTLSFETDNLVYGRTNNPWDVTRTSGGSSGGAAAIVACGGAAFDIGSDYGGSIRLPAHFNGIAGIKPTHGRVPRTGHIFPFGGTHDAFQQLGPLGRHVDDLVLLLPILAGPDNVDPAIVPMPLGEPGAVDLSTLRVGFHVDNGIRTPTPEIQAVVRAAAGVMSEVGARVDESRPDGIEESFALNRQVFGADGRAAVRRLLREAGTTEASIATEGPGLSAIELDQLLADWYGLRSRMHRYLENHDVILSPVNGKPAIPHGATDLPDYSYTMTYNLTGWPGAVVRGGTSPEGLPIGVQVVAAPAREDIALAVAAHLESELGGFEPPPL</sequence>
<dbReference type="InterPro" id="IPR052739">
    <property type="entry name" value="FAAH2"/>
</dbReference>
<protein>
    <recommendedName>
        <fullName evidence="1">Amidase domain-containing protein</fullName>
    </recommendedName>
</protein>
<dbReference type="PANTHER" id="PTHR43372:SF4">
    <property type="entry name" value="FATTY-ACID AMIDE HYDROLASE 2"/>
    <property type="match status" value="1"/>
</dbReference>
<proteinExistence type="predicted"/>